<dbReference type="CDD" id="cd07563">
    <property type="entry name" value="Peptidase_S41_IRBP"/>
    <property type="match status" value="1"/>
</dbReference>
<reference evidence="3 5" key="2">
    <citation type="submission" date="2015-09" db="EMBL/GenBank/DDBJ databases">
        <authorList>
            <person name="Rodrigo-Torres L."/>
            <person name="Arahal D.R."/>
        </authorList>
    </citation>
    <scope>NUCLEOTIDE SEQUENCE [LARGE SCALE GENOMIC DNA]</scope>
    <source>
        <strain evidence="3 5">CECT 5118</strain>
    </source>
</reference>
<evidence type="ECO:0000256" key="1">
    <source>
        <dbReference type="SAM" id="SignalP"/>
    </source>
</evidence>
<dbReference type="PANTHER" id="PTHR32060:SF30">
    <property type="entry name" value="CARBOXY-TERMINAL PROCESSING PROTEASE CTPA"/>
    <property type="match status" value="1"/>
</dbReference>
<dbReference type="EMBL" id="CYSB01000040">
    <property type="protein sequence ID" value="CUH69441.1"/>
    <property type="molecule type" value="Genomic_DNA"/>
</dbReference>
<dbReference type="Pfam" id="PF14684">
    <property type="entry name" value="Tricorn_C1"/>
    <property type="match status" value="1"/>
</dbReference>
<dbReference type="Gene3D" id="3.30.750.44">
    <property type="match status" value="1"/>
</dbReference>
<dbReference type="Proteomes" id="UP000051086">
    <property type="component" value="Unassembled WGS sequence"/>
</dbReference>
<dbReference type="GO" id="GO:0008236">
    <property type="term" value="F:serine-type peptidase activity"/>
    <property type="evidence" value="ECO:0007669"/>
    <property type="project" value="InterPro"/>
</dbReference>
<organism evidence="4 6">
    <name type="scientific">Thalassovita autumnalis</name>
    <dbReference type="NCBI Taxonomy" id="2072972"/>
    <lineage>
        <taxon>Bacteria</taxon>
        <taxon>Pseudomonadati</taxon>
        <taxon>Pseudomonadota</taxon>
        <taxon>Alphaproteobacteria</taxon>
        <taxon>Rhodobacterales</taxon>
        <taxon>Roseobacteraceae</taxon>
        <taxon>Thalassovita</taxon>
    </lineage>
</organism>
<dbReference type="GO" id="GO:0007165">
    <property type="term" value="P:signal transduction"/>
    <property type="evidence" value="ECO:0007669"/>
    <property type="project" value="TreeGrafter"/>
</dbReference>
<dbReference type="Proteomes" id="UP000051887">
    <property type="component" value="Unassembled WGS sequence"/>
</dbReference>
<dbReference type="InterPro" id="IPR028204">
    <property type="entry name" value="Tricorn_C1"/>
</dbReference>
<evidence type="ECO:0000259" key="2">
    <source>
        <dbReference type="SMART" id="SM00245"/>
    </source>
</evidence>
<dbReference type="InterPro" id="IPR005151">
    <property type="entry name" value="Tail-specific_protease"/>
</dbReference>
<dbReference type="InterPro" id="IPR029045">
    <property type="entry name" value="ClpP/crotonase-like_dom_sf"/>
</dbReference>
<evidence type="ECO:0000313" key="5">
    <source>
        <dbReference type="Proteomes" id="UP000051086"/>
    </source>
</evidence>
<dbReference type="Pfam" id="PF03572">
    <property type="entry name" value="Peptidase_S41"/>
    <property type="match status" value="1"/>
</dbReference>
<dbReference type="GO" id="GO:0004175">
    <property type="term" value="F:endopeptidase activity"/>
    <property type="evidence" value="ECO:0007669"/>
    <property type="project" value="TreeGrafter"/>
</dbReference>
<proteinExistence type="predicted"/>
<protein>
    <recommendedName>
        <fullName evidence="2">Tail specific protease domain-containing protein</fullName>
    </recommendedName>
</protein>
<dbReference type="GO" id="GO:0030288">
    <property type="term" value="C:outer membrane-bounded periplasmic space"/>
    <property type="evidence" value="ECO:0007669"/>
    <property type="project" value="TreeGrafter"/>
</dbReference>
<sequence>MTRVFPAVVTATLAMVQPAFATDTLDGIWKSEGYGFWLSLAGDQAQLHQVTAAGCVEMAEIGAMHRDGLTADLHDIVVSGAGALLGPLQGGLALQGDILLLDLAKTNHIPFTRQEALPASCDTPLSTDALASFDMLWHGFQEHYAYFDLRGVDWDQMRATYRPHVTAETDPETLLNIFIQMLGPLRDGHVSLITPEGQIADDVLPDWAEGLGAQGMVDVMRNAFALHVPEDSRPADSMGLGMTADGLGYMTLINFDEALVAGDLSMASIMGDFLANHPDMKALVIDTRVNFGGSDLAGYALAAQLTQKPVEIGSKAVWQDGHWLADTALRIEPGQEGAIWDGPVYLLTSGVTISAAETFALALSHFDNVTVVGTPSNGILSDMSFLALPNGWAASLSNERYLNAAGQNFEGQGVPVDIAAPVIPEEIANGRDRAYVAVLEHLARN</sequence>
<accession>A0A0N7LXT9</accession>
<gene>
    <name evidence="3" type="ORF">TL5118_03401</name>
    <name evidence="4" type="ORF">TL5120_02641</name>
</gene>
<name>A0A0N7LXT9_9RHOB</name>
<dbReference type="AlphaFoldDB" id="A0A0N7LXT9"/>
<evidence type="ECO:0000313" key="6">
    <source>
        <dbReference type="Proteomes" id="UP000051887"/>
    </source>
</evidence>
<dbReference type="EMBL" id="CYSC01000035">
    <property type="protein sequence ID" value="CUH72844.1"/>
    <property type="molecule type" value="Genomic_DNA"/>
</dbReference>
<dbReference type="OrthoDB" id="9758793at2"/>
<feature type="domain" description="Tail specific protease" evidence="2">
    <location>
        <begin position="221"/>
        <end position="421"/>
    </location>
</feature>
<dbReference type="RefSeq" id="WP_058244020.1">
    <property type="nucleotide sequence ID" value="NZ_CYSB01000040.1"/>
</dbReference>
<evidence type="ECO:0000313" key="3">
    <source>
        <dbReference type="EMBL" id="CUH69441.1"/>
    </source>
</evidence>
<dbReference type="Gene3D" id="3.90.226.10">
    <property type="entry name" value="2-enoyl-CoA Hydratase, Chain A, domain 1"/>
    <property type="match status" value="1"/>
</dbReference>
<reference evidence="4 6" key="1">
    <citation type="submission" date="2015-09" db="EMBL/GenBank/DDBJ databases">
        <authorList>
            <consortium name="Swine Surveillance"/>
        </authorList>
    </citation>
    <scope>NUCLEOTIDE SEQUENCE [LARGE SCALE GENOMIC DNA]</scope>
    <source>
        <strain evidence="4 6">5120</strain>
    </source>
</reference>
<dbReference type="SMART" id="SM00245">
    <property type="entry name" value="TSPc"/>
    <property type="match status" value="1"/>
</dbReference>
<dbReference type="GO" id="GO:0006508">
    <property type="term" value="P:proteolysis"/>
    <property type="evidence" value="ECO:0007669"/>
    <property type="project" value="InterPro"/>
</dbReference>
<dbReference type="PANTHER" id="PTHR32060">
    <property type="entry name" value="TAIL-SPECIFIC PROTEASE"/>
    <property type="match status" value="1"/>
</dbReference>
<keyword evidence="5" id="KW-1185">Reference proteome</keyword>
<feature type="chain" id="PRO_5009790954" description="Tail specific protease domain-containing protein" evidence="1">
    <location>
        <begin position="22"/>
        <end position="445"/>
    </location>
</feature>
<feature type="signal peptide" evidence="1">
    <location>
        <begin position="1"/>
        <end position="21"/>
    </location>
</feature>
<keyword evidence="1" id="KW-0732">Signal</keyword>
<dbReference type="SUPFAM" id="SSF52096">
    <property type="entry name" value="ClpP/crotonase"/>
    <property type="match status" value="1"/>
</dbReference>
<evidence type="ECO:0000313" key="4">
    <source>
        <dbReference type="EMBL" id="CUH72844.1"/>
    </source>
</evidence>